<dbReference type="InterPro" id="IPR036084">
    <property type="entry name" value="Ser_inhib-like_sf"/>
</dbReference>
<dbReference type="Proteomes" id="UP001175271">
    <property type="component" value="Unassembled WGS sequence"/>
</dbReference>
<dbReference type="AlphaFoldDB" id="A0AA39LL97"/>
<keyword evidence="1" id="KW-0646">Protease inhibitor</keyword>
<organism evidence="6 7">
    <name type="scientific">Steinernema hermaphroditum</name>
    <dbReference type="NCBI Taxonomy" id="289476"/>
    <lineage>
        <taxon>Eukaryota</taxon>
        <taxon>Metazoa</taxon>
        <taxon>Ecdysozoa</taxon>
        <taxon>Nematoda</taxon>
        <taxon>Chromadorea</taxon>
        <taxon>Rhabditida</taxon>
        <taxon>Tylenchina</taxon>
        <taxon>Panagrolaimomorpha</taxon>
        <taxon>Strongyloidoidea</taxon>
        <taxon>Steinernematidae</taxon>
        <taxon>Steinernema</taxon>
    </lineage>
</organism>
<feature type="domain" description="TIL" evidence="5">
    <location>
        <begin position="68"/>
        <end position="123"/>
    </location>
</feature>
<dbReference type="Pfam" id="PF01826">
    <property type="entry name" value="TIL"/>
    <property type="match status" value="1"/>
</dbReference>
<keyword evidence="4" id="KW-1133">Transmembrane helix</keyword>
<dbReference type="InterPro" id="IPR002919">
    <property type="entry name" value="TIL_dom"/>
</dbReference>
<protein>
    <recommendedName>
        <fullName evidence="5">TIL domain-containing protein</fullName>
    </recommendedName>
</protein>
<reference evidence="6" key="1">
    <citation type="submission" date="2023-06" db="EMBL/GenBank/DDBJ databases">
        <title>Genomic analysis of the entomopathogenic nematode Steinernema hermaphroditum.</title>
        <authorList>
            <person name="Schwarz E.M."/>
            <person name="Heppert J.K."/>
            <person name="Baniya A."/>
            <person name="Schwartz H.T."/>
            <person name="Tan C.-H."/>
            <person name="Antoshechkin I."/>
            <person name="Sternberg P.W."/>
            <person name="Goodrich-Blair H."/>
            <person name="Dillman A.R."/>
        </authorList>
    </citation>
    <scope>NUCLEOTIDE SEQUENCE</scope>
    <source>
        <strain evidence="6">PS9179</strain>
        <tissue evidence="6">Whole animal</tissue>
    </source>
</reference>
<evidence type="ECO:0000256" key="3">
    <source>
        <dbReference type="ARBA" id="ARBA00023157"/>
    </source>
</evidence>
<dbReference type="Gene3D" id="2.10.25.10">
    <property type="entry name" value="Laminin"/>
    <property type="match status" value="1"/>
</dbReference>
<keyword evidence="7" id="KW-1185">Reference proteome</keyword>
<evidence type="ECO:0000259" key="5">
    <source>
        <dbReference type="Pfam" id="PF01826"/>
    </source>
</evidence>
<dbReference type="PANTHER" id="PTHR23259:SF70">
    <property type="entry name" value="ACCESSORY GLAND PROTEIN ACP62F-RELATED"/>
    <property type="match status" value="1"/>
</dbReference>
<keyword evidence="3" id="KW-1015">Disulfide bond</keyword>
<dbReference type="PANTHER" id="PTHR23259">
    <property type="entry name" value="RIDDLE"/>
    <property type="match status" value="1"/>
</dbReference>
<evidence type="ECO:0000256" key="1">
    <source>
        <dbReference type="ARBA" id="ARBA00022690"/>
    </source>
</evidence>
<dbReference type="InterPro" id="IPR051368">
    <property type="entry name" value="SerProtInhib-TIL_Domain"/>
</dbReference>
<dbReference type="EMBL" id="JAUCMV010000004">
    <property type="protein sequence ID" value="KAK0401209.1"/>
    <property type="molecule type" value="Genomic_DNA"/>
</dbReference>
<evidence type="ECO:0000313" key="7">
    <source>
        <dbReference type="Proteomes" id="UP001175271"/>
    </source>
</evidence>
<evidence type="ECO:0000256" key="2">
    <source>
        <dbReference type="ARBA" id="ARBA00022900"/>
    </source>
</evidence>
<comment type="caution">
    <text evidence="6">The sequence shown here is derived from an EMBL/GenBank/DDBJ whole genome shotgun (WGS) entry which is preliminary data.</text>
</comment>
<keyword evidence="4" id="KW-0472">Membrane</keyword>
<evidence type="ECO:0000256" key="4">
    <source>
        <dbReference type="SAM" id="Phobius"/>
    </source>
</evidence>
<dbReference type="SUPFAM" id="SSF57567">
    <property type="entry name" value="Serine protease inhibitors"/>
    <property type="match status" value="1"/>
</dbReference>
<sequence>MLLPNRYGAEKKDNSGIIGRMPNTVCTIICKRAEGMKSFALVIGFVFIVLPAVWAAPRKTTKAPAEKCGRHQTYYAGCGPCYATCEEPSHDFCNRMCNGPACFCDPPYVMNVKKKKCVLVKKCPKQGLQLK</sequence>
<accession>A0AA39LL97</accession>
<keyword evidence="2" id="KW-0722">Serine protease inhibitor</keyword>
<dbReference type="GO" id="GO:0004867">
    <property type="term" value="F:serine-type endopeptidase inhibitor activity"/>
    <property type="evidence" value="ECO:0007669"/>
    <property type="project" value="UniProtKB-KW"/>
</dbReference>
<dbReference type="CDD" id="cd19941">
    <property type="entry name" value="TIL"/>
    <property type="match status" value="1"/>
</dbReference>
<gene>
    <name evidence="6" type="ORF">QR680_015644</name>
</gene>
<evidence type="ECO:0000313" key="6">
    <source>
        <dbReference type="EMBL" id="KAK0401209.1"/>
    </source>
</evidence>
<name>A0AA39LL97_9BILA</name>
<feature type="transmembrane region" description="Helical" evidence="4">
    <location>
        <begin position="39"/>
        <end position="57"/>
    </location>
</feature>
<proteinExistence type="predicted"/>
<keyword evidence="4" id="KW-0812">Transmembrane</keyword>